<dbReference type="PROSITE" id="PS51143">
    <property type="entry name" value="MT_A70"/>
    <property type="match status" value="1"/>
</dbReference>
<feature type="region of interest" description="Disordered" evidence="2">
    <location>
        <begin position="211"/>
        <end position="266"/>
    </location>
</feature>
<evidence type="ECO:0000313" key="3">
    <source>
        <dbReference type="EMBL" id="CEL93876.1"/>
    </source>
</evidence>
<dbReference type="Proteomes" id="UP000041254">
    <property type="component" value="Unassembled WGS sequence"/>
</dbReference>
<dbReference type="GO" id="GO:0036396">
    <property type="term" value="C:RNA N6-methyladenosine methyltransferase complex"/>
    <property type="evidence" value="ECO:0007669"/>
    <property type="project" value="TreeGrafter"/>
</dbReference>
<dbReference type="InParanoid" id="A0A0G4EDS2"/>
<dbReference type="Pfam" id="PF05063">
    <property type="entry name" value="MT-A70"/>
    <property type="match status" value="1"/>
</dbReference>
<dbReference type="GO" id="GO:0005634">
    <property type="term" value="C:nucleus"/>
    <property type="evidence" value="ECO:0007669"/>
    <property type="project" value="TreeGrafter"/>
</dbReference>
<feature type="compositionally biased region" description="Polar residues" evidence="2">
    <location>
        <begin position="222"/>
        <end position="234"/>
    </location>
</feature>
<gene>
    <name evidence="3" type="ORF">Vbra_11412</name>
</gene>
<dbReference type="GO" id="GO:0008168">
    <property type="term" value="F:methyltransferase activity"/>
    <property type="evidence" value="ECO:0007669"/>
    <property type="project" value="TreeGrafter"/>
</dbReference>
<evidence type="ECO:0000256" key="1">
    <source>
        <dbReference type="PROSITE-ProRule" id="PRU00489"/>
    </source>
</evidence>
<evidence type="ECO:0000313" key="4">
    <source>
        <dbReference type="Proteomes" id="UP000041254"/>
    </source>
</evidence>
<dbReference type="InterPro" id="IPR029063">
    <property type="entry name" value="SAM-dependent_MTases_sf"/>
</dbReference>
<dbReference type="PANTHER" id="PTHR12829">
    <property type="entry name" value="N6-ADENOSINE-METHYLTRANSFERASE"/>
    <property type="match status" value="1"/>
</dbReference>
<dbReference type="InterPro" id="IPR007757">
    <property type="entry name" value="MT-A70-like"/>
</dbReference>
<feature type="compositionally biased region" description="Basic and acidic residues" evidence="2">
    <location>
        <begin position="211"/>
        <end position="221"/>
    </location>
</feature>
<protein>
    <submittedName>
        <fullName evidence="3">Uncharacterized protein</fullName>
    </submittedName>
</protein>
<evidence type="ECO:0000256" key="2">
    <source>
        <dbReference type="SAM" id="MobiDB-lite"/>
    </source>
</evidence>
<dbReference type="AlphaFoldDB" id="A0A0G4EDS2"/>
<dbReference type="VEuPathDB" id="CryptoDB:Vbra_11412"/>
<feature type="compositionally biased region" description="Pro residues" evidence="2">
    <location>
        <begin position="32"/>
        <end position="53"/>
    </location>
</feature>
<feature type="region of interest" description="Disordered" evidence="2">
    <location>
        <begin position="614"/>
        <end position="653"/>
    </location>
</feature>
<name>A0A0G4EDS2_VITBC</name>
<proteinExistence type="inferred from homology"/>
<dbReference type="PhylomeDB" id="A0A0G4EDS2"/>
<dbReference type="PANTHER" id="PTHR12829:SF2">
    <property type="entry name" value="N6-ADENOSINE-METHYLTRANSFERASE MT-A70-LIKE"/>
    <property type="match status" value="1"/>
</dbReference>
<keyword evidence="4" id="KW-1185">Reference proteome</keyword>
<dbReference type="EMBL" id="CDMY01000198">
    <property type="protein sequence ID" value="CEL93876.1"/>
    <property type="molecule type" value="Genomic_DNA"/>
</dbReference>
<feature type="compositionally biased region" description="Low complexity" evidence="2">
    <location>
        <begin position="11"/>
        <end position="31"/>
    </location>
</feature>
<sequence>MSKLKEKYQKRQQQQQQEQERQSQPASVNAQPQPPPAPPVGPSRPAPAPPPQPFSHDIHPPGRQPPTDEVLESASRQLAATPSAAEQDGDFLEVSIGLVKEPPRSLEELKRVLAHYLCVDGLFAPPIESSSLMRQIRQQYRKDVAAQRVIKHDDIVRLLLEWGGLRELSGVLDMDSVEGSVVLKRVDRRRMSQWVAKAFVSGREGERVDGRLLGVKRREPSRSPSVSKGASSDAGSGVAMAKRPRFQGNGLASIPGAAPDRDDSMDLDALLNAPSAKVKQIQDTGNELRELLAAPTAKQTLKAQTFQNKEGSQLLQFCFHGTREDCCRANKTHVACNKVHFRRIILPHTDVSLGDCSYLDSCRHMNTCKYVHYEIDQDLAPEQRQKLLSQTMATKWDIGAISEVKLEEWEPQWIKCDIRKFDFSIFGDLIKVIMADPPWDIHMDLPYGTMTDKEMKEMRVDQIQREGVLFLWVTGRAMELGRDCMELWGYRRVEEVLWVKCNQLQRIIRTGRTGHWLNHSKEHCLVGIKGNPSWLNTNIDCDIILSEVRETSRKPDEVYRIIERMAPQCLKLELFGRMHNTRKNWITLGNQLEGTRLSEPGLIERYNQIASSLGLEVAQRPPPPPPDAAEKPGTKRRVGRFDRREPVPVEQTA</sequence>
<feature type="region of interest" description="Disordered" evidence="2">
    <location>
        <begin position="1"/>
        <end position="86"/>
    </location>
</feature>
<organism evidence="3 4">
    <name type="scientific">Vitrella brassicaformis (strain CCMP3155)</name>
    <dbReference type="NCBI Taxonomy" id="1169540"/>
    <lineage>
        <taxon>Eukaryota</taxon>
        <taxon>Sar</taxon>
        <taxon>Alveolata</taxon>
        <taxon>Colpodellida</taxon>
        <taxon>Vitrellaceae</taxon>
        <taxon>Vitrella</taxon>
    </lineage>
</organism>
<reference evidence="3 4" key="1">
    <citation type="submission" date="2014-11" db="EMBL/GenBank/DDBJ databases">
        <authorList>
            <person name="Zhu J."/>
            <person name="Qi W."/>
            <person name="Song R."/>
        </authorList>
    </citation>
    <scope>NUCLEOTIDE SEQUENCE [LARGE SCALE GENOMIC DNA]</scope>
</reference>
<dbReference type="OrthoDB" id="10262526at2759"/>
<accession>A0A0G4EDS2</accession>
<dbReference type="SUPFAM" id="SSF53335">
    <property type="entry name" value="S-adenosyl-L-methionine-dependent methyltransferases"/>
    <property type="match status" value="1"/>
</dbReference>
<feature type="compositionally biased region" description="Basic and acidic residues" evidence="2">
    <location>
        <begin position="628"/>
        <end position="647"/>
    </location>
</feature>
<comment type="similarity">
    <text evidence="1">Belongs to the MT-A70-like family.</text>
</comment>
<dbReference type="STRING" id="1169540.A0A0G4EDS2"/>